<dbReference type="Pfam" id="PF03466">
    <property type="entry name" value="LysR_substrate"/>
    <property type="match status" value="1"/>
</dbReference>
<dbReference type="FunFam" id="1.10.10.10:FF:000001">
    <property type="entry name" value="LysR family transcriptional regulator"/>
    <property type="match status" value="1"/>
</dbReference>
<dbReference type="PANTHER" id="PTHR30346:SF0">
    <property type="entry name" value="HCA OPERON TRANSCRIPTIONAL ACTIVATOR HCAR"/>
    <property type="match status" value="1"/>
</dbReference>
<dbReference type="Gene3D" id="1.10.10.10">
    <property type="entry name" value="Winged helix-like DNA-binding domain superfamily/Winged helix DNA-binding domain"/>
    <property type="match status" value="1"/>
</dbReference>
<keyword evidence="4" id="KW-0804">Transcription</keyword>
<dbReference type="GO" id="GO:0032993">
    <property type="term" value="C:protein-DNA complex"/>
    <property type="evidence" value="ECO:0007669"/>
    <property type="project" value="TreeGrafter"/>
</dbReference>
<dbReference type="RefSeq" id="WP_074757850.1">
    <property type="nucleotide sequence ID" value="NZ_FOGJ01000024.1"/>
</dbReference>
<proteinExistence type="inferred from homology"/>
<accession>A0A1H9VPK7</accession>
<dbReference type="GO" id="GO:0003677">
    <property type="term" value="F:DNA binding"/>
    <property type="evidence" value="ECO:0007669"/>
    <property type="project" value="UniProtKB-KW"/>
</dbReference>
<dbReference type="EMBL" id="FOGJ01000024">
    <property type="protein sequence ID" value="SES23615.1"/>
    <property type="molecule type" value="Genomic_DNA"/>
</dbReference>
<dbReference type="AlphaFoldDB" id="A0A1H9VPK7"/>
<evidence type="ECO:0000313" key="7">
    <source>
        <dbReference type="Proteomes" id="UP000182584"/>
    </source>
</evidence>
<evidence type="ECO:0000256" key="1">
    <source>
        <dbReference type="ARBA" id="ARBA00009437"/>
    </source>
</evidence>
<reference evidence="6 7" key="1">
    <citation type="submission" date="2016-10" db="EMBL/GenBank/DDBJ databases">
        <authorList>
            <person name="de Groot N.N."/>
        </authorList>
    </citation>
    <scope>NUCLEOTIDE SEQUENCE [LARGE SCALE GENOMIC DNA]</scope>
    <source>
        <strain evidence="6 7">AR40</strain>
    </source>
</reference>
<evidence type="ECO:0000256" key="3">
    <source>
        <dbReference type="ARBA" id="ARBA00023125"/>
    </source>
</evidence>
<dbReference type="GO" id="GO:0003700">
    <property type="term" value="F:DNA-binding transcription factor activity"/>
    <property type="evidence" value="ECO:0007669"/>
    <property type="project" value="InterPro"/>
</dbReference>
<dbReference type="InterPro" id="IPR005119">
    <property type="entry name" value="LysR_subst-bd"/>
</dbReference>
<evidence type="ECO:0000313" key="6">
    <source>
        <dbReference type="EMBL" id="SES23615.1"/>
    </source>
</evidence>
<dbReference type="PROSITE" id="PS50931">
    <property type="entry name" value="HTH_LYSR"/>
    <property type="match status" value="1"/>
</dbReference>
<dbReference type="Gene3D" id="3.40.190.290">
    <property type="match status" value="1"/>
</dbReference>
<evidence type="ECO:0000256" key="2">
    <source>
        <dbReference type="ARBA" id="ARBA00023015"/>
    </source>
</evidence>
<sequence length="305" mass="34662">MTLQQLRYAMVVAQTGSMNKAAESLFISQPTLTNTIRGLEEESGITIFNRTNKGVNLTGEGSDFLFYAKKVCDQYDQLIWRYDGKGNTRKIFSVSTQHYSFVCEAFSDTVKNYDASTYHFSILETTTSKIIEDVSSSVSEIGVLFLSDFNKEALKKLFVDNSLTYKKIVSCRFYVYLGKNHPLADRDIIDYEDITKYPLLTYEQGKDSPLYMAEEIFGEQDYPYTIKVSDRASMLQIMNKLDGFTFCSGAVRGAVGWSDYKVIPLRESAHLPYSSMEIGYIHKDGLSEIGKRFVEELYKAAPSEE</sequence>
<dbReference type="CDD" id="cd05466">
    <property type="entry name" value="PBP2_LTTR_substrate"/>
    <property type="match status" value="1"/>
</dbReference>
<evidence type="ECO:0000256" key="4">
    <source>
        <dbReference type="ARBA" id="ARBA00023163"/>
    </source>
</evidence>
<name>A0A1H9VPK7_BUTFI</name>
<keyword evidence="2" id="KW-0805">Transcription regulation</keyword>
<keyword evidence="3 6" id="KW-0238">DNA-binding</keyword>
<organism evidence="6 7">
    <name type="scientific">Butyrivibrio fibrisolvens</name>
    <dbReference type="NCBI Taxonomy" id="831"/>
    <lineage>
        <taxon>Bacteria</taxon>
        <taxon>Bacillati</taxon>
        <taxon>Bacillota</taxon>
        <taxon>Clostridia</taxon>
        <taxon>Lachnospirales</taxon>
        <taxon>Lachnospiraceae</taxon>
        <taxon>Butyrivibrio</taxon>
    </lineage>
</organism>
<gene>
    <name evidence="6" type="ORF">SAMN04487884_12452</name>
</gene>
<protein>
    <submittedName>
        <fullName evidence="6">DNA-binding transcriptional regulator, LysR family</fullName>
    </submittedName>
</protein>
<dbReference type="Proteomes" id="UP000182584">
    <property type="component" value="Unassembled WGS sequence"/>
</dbReference>
<dbReference type="InterPro" id="IPR000847">
    <property type="entry name" value="LysR_HTH_N"/>
</dbReference>
<dbReference type="SUPFAM" id="SSF53850">
    <property type="entry name" value="Periplasmic binding protein-like II"/>
    <property type="match status" value="1"/>
</dbReference>
<dbReference type="InterPro" id="IPR036390">
    <property type="entry name" value="WH_DNA-bd_sf"/>
</dbReference>
<dbReference type="PANTHER" id="PTHR30346">
    <property type="entry name" value="TRANSCRIPTIONAL DUAL REGULATOR HCAR-RELATED"/>
    <property type="match status" value="1"/>
</dbReference>
<dbReference type="SUPFAM" id="SSF46785">
    <property type="entry name" value="Winged helix' DNA-binding domain"/>
    <property type="match status" value="1"/>
</dbReference>
<dbReference type="PRINTS" id="PR00039">
    <property type="entry name" value="HTHLYSR"/>
</dbReference>
<evidence type="ECO:0000259" key="5">
    <source>
        <dbReference type="PROSITE" id="PS50931"/>
    </source>
</evidence>
<feature type="domain" description="HTH lysR-type" evidence="5">
    <location>
        <begin position="1"/>
        <end position="58"/>
    </location>
</feature>
<comment type="similarity">
    <text evidence="1">Belongs to the LysR transcriptional regulatory family.</text>
</comment>
<dbReference type="InterPro" id="IPR036388">
    <property type="entry name" value="WH-like_DNA-bd_sf"/>
</dbReference>
<dbReference type="OrthoDB" id="9785745at2"/>
<dbReference type="Pfam" id="PF00126">
    <property type="entry name" value="HTH_1"/>
    <property type="match status" value="1"/>
</dbReference>